<name>A0AAN2BYA5_9PROT</name>
<organism evidence="1 2">
    <name type="scientific">Sideroxyarcus emersonii</name>
    <dbReference type="NCBI Taxonomy" id="2764705"/>
    <lineage>
        <taxon>Bacteria</taxon>
        <taxon>Pseudomonadati</taxon>
        <taxon>Pseudomonadota</taxon>
        <taxon>Betaproteobacteria</taxon>
        <taxon>Nitrosomonadales</taxon>
        <taxon>Gallionellaceae</taxon>
        <taxon>Sideroxyarcus</taxon>
    </lineage>
</organism>
<evidence type="ECO:0000313" key="2">
    <source>
        <dbReference type="Proteomes" id="UP001320326"/>
    </source>
</evidence>
<gene>
    <name evidence="1" type="ORF">MIZ01_0592</name>
</gene>
<keyword evidence="2" id="KW-1185">Reference proteome</keyword>
<dbReference type="EMBL" id="AP023423">
    <property type="protein sequence ID" value="BCK86826.1"/>
    <property type="molecule type" value="Genomic_DNA"/>
</dbReference>
<protein>
    <submittedName>
        <fullName evidence="1">Uncharacterized protein</fullName>
    </submittedName>
</protein>
<accession>A0AAN2BYA5</accession>
<dbReference type="Proteomes" id="UP001320326">
    <property type="component" value="Chromosome"/>
</dbReference>
<dbReference type="KEGG" id="seme:MIZ01_0592"/>
<reference evidence="1 2" key="1">
    <citation type="journal article" date="2022" name="Int. J. Syst. Evol. Microbiol.">
        <title>&lt;i&gt;Sideroxyarcus emersonii&lt;/i&gt; gen. nov. sp. nov., a neutrophilic, microaerobic iron- and thiosulfate-oxidizing bacterium isolated from iron-rich wetland sediment.</title>
        <authorList>
            <person name="Kato S."/>
            <person name="Itoh T."/>
            <person name="Iino T."/>
            <person name="Ohkuma M."/>
        </authorList>
    </citation>
    <scope>NUCLEOTIDE SEQUENCE [LARGE SCALE GENOMIC DNA]</scope>
    <source>
        <strain evidence="1 2">MIZ01</strain>
    </source>
</reference>
<sequence length="44" mass="4718">MREVSFGSIALTAAIAARRVDAGKSVKQENKSLRTLCSVRLVLA</sequence>
<dbReference type="AlphaFoldDB" id="A0AAN2BYA5"/>
<proteinExistence type="predicted"/>
<evidence type="ECO:0000313" key="1">
    <source>
        <dbReference type="EMBL" id="BCK86826.1"/>
    </source>
</evidence>